<dbReference type="RefSeq" id="WP_280649818.1">
    <property type="nucleotide sequence ID" value="NZ_JANQDL010000020.1"/>
</dbReference>
<dbReference type="GO" id="GO:0016887">
    <property type="term" value="F:ATP hydrolysis activity"/>
    <property type="evidence" value="ECO:0007669"/>
    <property type="project" value="InterPro"/>
</dbReference>
<evidence type="ECO:0000313" key="5">
    <source>
        <dbReference type="EMBL" id="MDH6062644.1"/>
    </source>
</evidence>
<proteinExistence type="predicted"/>
<protein>
    <submittedName>
        <fullName evidence="5">ATP-binding cassette domain-containing protein</fullName>
    </submittedName>
</protein>
<dbReference type="PROSITE" id="PS50893">
    <property type="entry name" value="ABC_TRANSPORTER_2"/>
    <property type="match status" value="1"/>
</dbReference>
<keyword evidence="1" id="KW-0813">Transport</keyword>
<evidence type="ECO:0000259" key="4">
    <source>
        <dbReference type="PROSITE" id="PS50893"/>
    </source>
</evidence>
<evidence type="ECO:0000256" key="2">
    <source>
        <dbReference type="ARBA" id="ARBA00022741"/>
    </source>
</evidence>
<evidence type="ECO:0000313" key="6">
    <source>
        <dbReference type="Proteomes" id="UP001159370"/>
    </source>
</evidence>
<reference evidence="5 6" key="1">
    <citation type="journal article" date="2023" name="J. Phycol.">
        <title>Chrysosporum ovalisporum is synonymous with the true-branching cyanobacterium Umezakia natans (Nostocales/Aphanizomenonaceae).</title>
        <authorList>
            <person name="McGregor G.B."/>
            <person name="Sendall B.C."/>
            <person name="Niiyama Y."/>
            <person name="Tuji A."/>
            <person name="Willis A."/>
        </authorList>
    </citation>
    <scope>NUCLEOTIDE SEQUENCE [LARGE SCALE GENOMIC DNA]</scope>
    <source>
        <strain evidence="5 6">FSS-62</strain>
    </source>
</reference>
<evidence type="ECO:0000256" key="3">
    <source>
        <dbReference type="ARBA" id="ARBA00022840"/>
    </source>
</evidence>
<dbReference type="InterPro" id="IPR015856">
    <property type="entry name" value="ABC_transpr_CbiO/EcfA_su"/>
</dbReference>
<dbReference type="SUPFAM" id="SSF52540">
    <property type="entry name" value="P-loop containing nucleoside triphosphate hydrolases"/>
    <property type="match status" value="1"/>
</dbReference>
<gene>
    <name evidence="5" type="ORF">NWP23_02320</name>
</gene>
<dbReference type="SMART" id="SM00382">
    <property type="entry name" value="AAA"/>
    <property type="match status" value="1"/>
</dbReference>
<dbReference type="CDD" id="cd03225">
    <property type="entry name" value="ABC_cobalt_CbiO_domain1"/>
    <property type="match status" value="1"/>
</dbReference>
<keyword evidence="2" id="KW-0547">Nucleotide-binding</keyword>
<keyword evidence="3 5" id="KW-0067">ATP-binding</keyword>
<evidence type="ECO:0000256" key="1">
    <source>
        <dbReference type="ARBA" id="ARBA00022448"/>
    </source>
</evidence>
<dbReference type="EMBL" id="JANQDL010000020">
    <property type="protein sequence ID" value="MDH6062644.1"/>
    <property type="molecule type" value="Genomic_DNA"/>
</dbReference>
<comment type="caution">
    <text evidence="5">The sequence shown here is derived from an EMBL/GenBank/DDBJ whole genome shotgun (WGS) entry which is preliminary data.</text>
</comment>
<feature type="domain" description="ABC transporter" evidence="4">
    <location>
        <begin position="11"/>
        <end position="249"/>
    </location>
</feature>
<dbReference type="Proteomes" id="UP001159370">
    <property type="component" value="Unassembled WGS sequence"/>
</dbReference>
<organism evidence="5 6">
    <name type="scientific">Umezakia ovalisporum FSS-62</name>
    <dbReference type="NCBI Taxonomy" id="2971776"/>
    <lineage>
        <taxon>Bacteria</taxon>
        <taxon>Bacillati</taxon>
        <taxon>Cyanobacteriota</taxon>
        <taxon>Cyanophyceae</taxon>
        <taxon>Nostocales</taxon>
        <taxon>Nodulariaceae</taxon>
        <taxon>Umezakia</taxon>
    </lineage>
</organism>
<dbReference type="Gene3D" id="3.40.50.300">
    <property type="entry name" value="P-loop containing nucleotide triphosphate hydrolases"/>
    <property type="match status" value="1"/>
</dbReference>
<dbReference type="PANTHER" id="PTHR24220">
    <property type="entry name" value="IMPORT ATP-BINDING PROTEIN"/>
    <property type="match status" value="1"/>
</dbReference>
<dbReference type="InterPro" id="IPR015854">
    <property type="entry name" value="ABC_transpr_LolD-like"/>
</dbReference>
<dbReference type="Pfam" id="PF00005">
    <property type="entry name" value="ABC_tran"/>
    <property type="match status" value="1"/>
</dbReference>
<dbReference type="InterPro" id="IPR003439">
    <property type="entry name" value="ABC_transporter-like_ATP-bd"/>
</dbReference>
<accession>A0AA43GVP3</accession>
<dbReference type="GO" id="GO:0005886">
    <property type="term" value="C:plasma membrane"/>
    <property type="evidence" value="ECO:0007669"/>
    <property type="project" value="TreeGrafter"/>
</dbReference>
<dbReference type="GO" id="GO:0022857">
    <property type="term" value="F:transmembrane transporter activity"/>
    <property type="evidence" value="ECO:0007669"/>
    <property type="project" value="TreeGrafter"/>
</dbReference>
<dbReference type="InterPro" id="IPR027417">
    <property type="entry name" value="P-loop_NTPase"/>
</dbReference>
<dbReference type="GO" id="GO:0005524">
    <property type="term" value="F:ATP binding"/>
    <property type="evidence" value="ECO:0007669"/>
    <property type="project" value="UniProtKB-KW"/>
</dbReference>
<dbReference type="AlphaFoldDB" id="A0AA43GVP3"/>
<name>A0AA43GVP3_9CYAN</name>
<sequence>MENHTTIIPQLKLEQVNLLAKLKPQLQAYPILQDISFEVFPGDRIAIVGPCGAGKTSLLRLINRLSEPTRGKIYLENQEYSQIPTIQLRQLITLVLQESKLLGMTVRQALAYPLILRGLPESTIQQRIDNWIKQLHIPSEWLLRTELQLSTGQRQLVAIARALVIQPKILLLDEPTSALDAGTAANVIEILTQLTQTHQTTILMVNNQLDLAQVFCTRLLYLEQGHLFTNQTAPEINWITLQEHLIQAETKAAEEWTW</sequence>
<dbReference type="InterPro" id="IPR003593">
    <property type="entry name" value="AAA+_ATPase"/>
</dbReference>